<keyword evidence="4" id="KW-0598">Phosphotransferase system</keyword>
<dbReference type="CDD" id="cd00215">
    <property type="entry name" value="PTS_IIA_lac"/>
    <property type="match status" value="1"/>
</dbReference>
<dbReference type="InterPro" id="IPR036542">
    <property type="entry name" value="PTS_IIA_lac/cel_sf"/>
</dbReference>
<keyword evidence="7" id="KW-1185">Reference proteome</keyword>
<evidence type="ECO:0000313" key="6">
    <source>
        <dbReference type="EMBL" id="GAA0864208.1"/>
    </source>
</evidence>
<dbReference type="InterPro" id="IPR003188">
    <property type="entry name" value="PTS_IIA_lac/cel"/>
</dbReference>
<evidence type="ECO:0000256" key="4">
    <source>
        <dbReference type="ARBA" id="ARBA00022683"/>
    </source>
</evidence>
<reference evidence="7" key="1">
    <citation type="journal article" date="2019" name="Int. J. Syst. Evol. Microbiol.">
        <title>The Global Catalogue of Microorganisms (GCM) 10K type strain sequencing project: providing services to taxonomists for standard genome sequencing and annotation.</title>
        <authorList>
            <consortium name="The Broad Institute Genomics Platform"/>
            <consortium name="The Broad Institute Genome Sequencing Center for Infectious Disease"/>
            <person name="Wu L."/>
            <person name="Ma J."/>
        </authorList>
    </citation>
    <scope>NUCLEOTIDE SEQUENCE [LARGE SCALE GENOMIC DNA]</scope>
    <source>
        <strain evidence="7">JCM 6486</strain>
    </source>
</reference>
<accession>A0ABP3XFH4</accession>
<keyword evidence="2" id="KW-0762">Sugar transport</keyword>
<dbReference type="Pfam" id="PF02255">
    <property type="entry name" value="PTS_IIA"/>
    <property type="match status" value="1"/>
</dbReference>
<evidence type="ECO:0000256" key="2">
    <source>
        <dbReference type="ARBA" id="ARBA00022597"/>
    </source>
</evidence>
<dbReference type="EMBL" id="BAAACP010000008">
    <property type="protein sequence ID" value="GAA0864208.1"/>
    <property type="molecule type" value="Genomic_DNA"/>
</dbReference>
<gene>
    <name evidence="6" type="ORF">GCM10008917_16770</name>
</gene>
<keyword evidence="1" id="KW-0813">Transport</keyword>
<organism evidence="6 7">
    <name type="scientific">Paraclostridium tenue</name>
    <dbReference type="NCBI Taxonomy" id="1737"/>
    <lineage>
        <taxon>Bacteria</taxon>
        <taxon>Bacillati</taxon>
        <taxon>Bacillota</taxon>
        <taxon>Clostridia</taxon>
        <taxon>Peptostreptococcales</taxon>
        <taxon>Peptostreptococcaceae</taxon>
        <taxon>Paraclostridium</taxon>
    </lineage>
</organism>
<dbReference type="PIRSF" id="PIRSF000699">
    <property type="entry name" value="PTS_IILac_III"/>
    <property type="match status" value="1"/>
</dbReference>
<evidence type="ECO:0000256" key="3">
    <source>
        <dbReference type="ARBA" id="ARBA00022679"/>
    </source>
</evidence>
<dbReference type="PANTHER" id="PTHR34382">
    <property type="entry name" value="PTS SYSTEM N,N'-DIACETYLCHITOBIOSE-SPECIFIC EIIA COMPONENT"/>
    <property type="match status" value="1"/>
</dbReference>
<name>A0ABP3XFH4_9FIRM</name>
<dbReference type="Proteomes" id="UP001400965">
    <property type="component" value="Unassembled WGS sequence"/>
</dbReference>
<protein>
    <submittedName>
        <fullName evidence="6">PTS lactose/cellobiose transporter subunit IIA</fullName>
    </submittedName>
</protein>
<dbReference type="PROSITE" id="PS51095">
    <property type="entry name" value="PTS_EIIA_TYPE_3"/>
    <property type="match status" value="1"/>
</dbReference>
<dbReference type="Gene3D" id="1.20.58.80">
    <property type="entry name" value="Phosphotransferase system, lactose/cellobiose-type IIA subunit"/>
    <property type="match status" value="1"/>
</dbReference>
<evidence type="ECO:0000256" key="5">
    <source>
        <dbReference type="PROSITE-ProRule" id="PRU00418"/>
    </source>
</evidence>
<proteinExistence type="predicted"/>
<keyword evidence="3" id="KW-0808">Transferase</keyword>
<evidence type="ECO:0000313" key="7">
    <source>
        <dbReference type="Proteomes" id="UP001400965"/>
    </source>
</evidence>
<comment type="caution">
    <text evidence="6">The sequence shown here is derived from an EMBL/GenBank/DDBJ whole genome shotgun (WGS) entry which is preliminary data.</text>
</comment>
<feature type="modified residue" description="Phosphohistidine; by HPr" evidence="5">
    <location>
        <position position="77"/>
    </location>
</feature>
<dbReference type="RefSeq" id="WP_346044845.1">
    <property type="nucleotide sequence ID" value="NZ_BAAACP010000008.1"/>
</dbReference>
<sequence>MDEKIFEISFGIIGYAGDAKSIAHEALDEAKKGNYEKARSLLKKASETLNKAHKFQTELIQLEATGEKIEMRIVLVHSQDHLMTTMNFLQLAKEFIDMYEFISKKLD</sequence>
<dbReference type="PANTHER" id="PTHR34382:SF7">
    <property type="entry name" value="PTS SYSTEM N,N'-DIACETYLCHITOBIOSE-SPECIFIC EIIA COMPONENT"/>
    <property type="match status" value="1"/>
</dbReference>
<dbReference type="SUPFAM" id="SSF46973">
    <property type="entry name" value="Enzyme IIa from lactose specific PTS, IIa-lac"/>
    <property type="match status" value="1"/>
</dbReference>
<evidence type="ECO:0000256" key="1">
    <source>
        <dbReference type="ARBA" id="ARBA00022448"/>
    </source>
</evidence>